<protein>
    <submittedName>
        <fullName evidence="2">Uncharacterized protein</fullName>
    </submittedName>
</protein>
<feature type="compositionally biased region" description="Low complexity" evidence="1">
    <location>
        <begin position="75"/>
        <end position="91"/>
    </location>
</feature>
<dbReference type="EMBL" id="KK122004">
    <property type="protein sequence ID" value="KFM81732.1"/>
    <property type="molecule type" value="Genomic_DNA"/>
</dbReference>
<evidence type="ECO:0000256" key="1">
    <source>
        <dbReference type="SAM" id="MobiDB-lite"/>
    </source>
</evidence>
<sequence length="469" mass="52021">MNSVEGKSFSSPFQQRKQMFEDKITEASENALSAELNIRQKGSSFKSKKKNQLQVSEIDTADLSPESGFEGSSHSSLQQSDDVLADSSLDVKIPQPTSSEVLSSQYHAENCTCKERIRKLDQRFTETRRRLKLNKIKGLENKPPSFVPPPPPGTAKENKTETFSLQRMNKSVETSRISENGTADESCCYVTSSSKYDASIDGIDDTGSFHTATTSFIDGPNEDEHKLTCRKVTNALNSKNFSPQMKFCSRCSRTVPAPLVQTIEDLPNLLPTDALNRPQLGLSYSMEDDLSPGVKEIRQTSTPKSDISPLSCGNAKEVSSLSTFSLSASSLGYVSSQSDLELNSSLTEPDKVPVSTLRSKTLPIGVNLTPSPFYSAVDNNHEHDYNDNRLFKDQKFSDSYSEDIQLRSSSAPPLPELEKQKKKHFRGFSRKEKKDKKKNDNVSVKSDFSLDEGIILKKIEALDGATDMY</sequence>
<keyword evidence="3" id="KW-1185">Reference proteome</keyword>
<feature type="non-terminal residue" evidence="2">
    <location>
        <position position="469"/>
    </location>
</feature>
<evidence type="ECO:0000313" key="2">
    <source>
        <dbReference type="EMBL" id="KFM81732.1"/>
    </source>
</evidence>
<organism evidence="2 3">
    <name type="scientific">Stegodyphus mimosarum</name>
    <name type="common">African social velvet spider</name>
    <dbReference type="NCBI Taxonomy" id="407821"/>
    <lineage>
        <taxon>Eukaryota</taxon>
        <taxon>Metazoa</taxon>
        <taxon>Ecdysozoa</taxon>
        <taxon>Arthropoda</taxon>
        <taxon>Chelicerata</taxon>
        <taxon>Arachnida</taxon>
        <taxon>Araneae</taxon>
        <taxon>Araneomorphae</taxon>
        <taxon>Entelegynae</taxon>
        <taxon>Eresoidea</taxon>
        <taxon>Eresidae</taxon>
        <taxon>Stegodyphus</taxon>
    </lineage>
</organism>
<proteinExistence type="predicted"/>
<feature type="region of interest" description="Disordered" evidence="1">
    <location>
        <begin position="1"/>
        <end position="24"/>
    </location>
</feature>
<gene>
    <name evidence="2" type="ORF">X975_11675</name>
</gene>
<feature type="region of interest" description="Disordered" evidence="1">
    <location>
        <begin position="40"/>
        <end position="92"/>
    </location>
</feature>
<accession>A0A087UWJ3</accession>
<feature type="compositionally biased region" description="Polar residues" evidence="1">
    <location>
        <begin position="161"/>
        <end position="177"/>
    </location>
</feature>
<feature type="region of interest" description="Disordered" evidence="1">
    <location>
        <begin position="406"/>
        <end position="443"/>
    </location>
</feature>
<dbReference type="OrthoDB" id="6428519at2759"/>
<evidence type="ECO:0000313" key="3">
    <source>
        <dbReference type="Proteomes" id="UP000054359"/>
    </source>
</evidence>
<feature type="compositionally biased region" description="Polar residues" evidence="1">
    <location>
        <begin position="1"/>
        <end position="17"/>
    </location>
</feature>
<reference evidence="2 3" key="1">
    <citation type="submission" date="2013-11" db="EMBL/GenBank/DDBJ databases">
        <title>Genome sequencing of Stegodyphus mimosarum.</title>
        <authorList>
            <person name="Bechsgaard J."/>
        </authorList>
    </citation>
    <scope>NUCLEOTIDE SEQUENCE [LARGE SCALE GENOMIC DNA]</scope>
</reference>
<feature type="compositionally biased region" description="Basic and acidic residues" evidence="1">
    <location>
        <begin position="429"/>
        <end position="440"/>
    </location>
</feature>
<name>A0A087UWJ3_STEMI</name>
<feature type="region of interest" description="Disordered" evidence="1">
    <location>
        <begin position="139"/>
        <end position="177"/>
    </location>
</feature>
<dbReference type="Proteomes" id="UP000054359">
    <property type="component" value="Unassembled WGS sequence"/>
</dbReference>
<dbReference type="AlphaFoldDB" id="A0A087UWJ3"/>